<dbReference type="InterPro" id="IPR009711">
    <property type="entry name" value="UPF0473"/>
</dbReference>
<comment type="caution">
    <text evidence="3">The sequence shown here is derived from an EMBL/GenBank/DDBJ whole genome shotgun (WGS) entry which is preliminary data.</text>
</comment>
<dbReference type="Pfam" id="PF06949">
    <property type="entry name" value="DUF1292"/>
    <property type="match status" value="1"/>
</dbReference>
<name>A0A0R1YTF4_9LACO</name>
<dbReference type="RefSeq" id="WP_056979980.1">
    <property type="nucleotide sequence ID" value="NZ_AZFZ01000004.1"/>
</dbReference>
<evidence type="ECO:0000313" key="4">
    <source>
        <dbReference type="Proteomes" id="UP000051010"/>
    </source>
</evidence>
<comment type="similarity">
    <text evidence="1 2">Belongs to the UPF0473 family.</text>
</comment>
<dbReference type="PANTHER" id="PTHR40066:SF1">
    <property type="entry name" value="UPF0473 PROTEIN CBO2561_CLC_2432"/>
    <property type="match status" value="1"/>
</dbReference>
<dbReference type="EMBL" id="AZFZ01000004">
    <property type="protein sequence ID" value="KRM45370.1"/>
    <property type="molecule type" value="Genomic_DNA"/>
</dbReference>
<proteinExistence type="inferred from homology"/>
<accession>A0A0R1YTF4</accession>
<reference evidence="3 4" key="1">
    <citation type="journal article" date="2015" name="Genome Announc.">
        <title>Expanding the biotechnology potential of lactobacilli through comparative genomics of 213 strains and associated genera.</title>
        <authorList>
            <person name="Sun Z."/>
            <person name="Harris H.M."/>
            <person name="McCann A."/>
            <person name="Guo C."/>
            <person name="Argimon S."/>
            <person name="Zhang W."/>
            <person name="Yang X."/>
            <person name="Jeffery I.B."/>
            <person name="Cooney J.C."/>
            <person name="Kagawa T.F."/>
            <person name="Liu W."/>
            <person name="Song Y."/>
            <person name="Salvetti E."/>
            <person name="Wrobel A."/>
            <person name="Rasinkangas P."/>
            <person name="Parkhill J."/>
            <person name="Rea M.C."/>
            <person name="O'Sullivan O."/>
            <person name="Ritari J."/>
            <person name="Douillard F.P."/>
            <person name="Paul Ross R."/>
            <person name="Yang R."/>
            <person name="Briner A.E."/>
            <person name="Felis G.E."/>
            <person name="de Vos W.M."/>
            <person name="Barrangou R."/>
            <person name="Klaenhammer T.R."/>
            <person name="Caufield P.W."/>
            <person name="Cui Y."/>
            <person name="Zhang H."/>
            <person name="O'Toole P.W."/>
        </authorList>
    </citation>
    <scope>NUCLEOTIDE SEQUENCE [LARGE SCALE GENOMIC DNA]</scope>
    <source>
        <strain evidence="3 4">DSM 18390</strain>
    </source>
</reference>
<evidence type="ECO:0000256" key="2">
    <source>
        <dbReference type="HAMAP-Rule" id="MF_01448"/>
    </source>
</evidence>
<dbReference type="PANTHER" id="PTHR40066">
    <property type="entry name" value="UPF0473 PROTEIN CBO2561/CLC_2432"/>
    <property type="match status" value="1"/>
</dbReference>
<dbReference type="AlphaFoldDB" id="A0A0R1YTF4"/>
<gene>
    <name evidence="3" type="ORF">FD47_GL001776</name>
</gene>
<dbReference type="Proteomes" id="UP000051010">
    <property type="component" value="Unassembled WGS sequence"/>
</dbReference>
<sequence>MQNMAEDPTQQTITLVDENGDETLYDVFFTFKSEDFDRSYILIYPAGKKDDDEVEIQAYALPAGDDPSDPQGGELQPIQTDKEWDMIESVLNTFLGKDGDQNDQAQDDDQK</sequence>
<evidence type="ECO:0000313" key="3">
    <source>
        <dbReference type="EMBL" id="KRM45370.1"/>
    </source>
</evidence>
<dbReference type="PATRIC" id="fig|1423786.4.peg.1882"/>
<dbReference type="NCBIfam" id="NF010217">
    <property type="entry name" value="PRK13678.1-4"/>
    <property type="match status" value="1"/>
</dbReference>
<dbReference type="HAMAP" id="MF_01448">
    <property type="entry name" value="UPF0473"/>
    <property type="match status" value="1"/>
</dbReference>
<organism evidence="3 4">
    <name type="scientific">Lentilactobacillus parafarraginis DSM 18390 = JCM 14109</name>
    <dbReference type="NCBI Taxonomy" id="1423786"/>
    <lineage>
        <taxon>Bacteria</taxon>
        <taxon>Bacillati</taxon>
        <taxon>Bacillota</taxon>
        <taxon>Bacilli</taxon>
        <taxon>Lactobacillales</taxon>
        <taxon>Lactobacillaceae</taxon>
        <taxon>Lentilactobacillus</taxon>
    </lineage>
</organism>
<evidence type="ECO:0000256" key="1">
    <source>
        <dbReference type="ARBA" id="ARBA00008439"/>
    </source>
</evidence>
<protein>
    <recommendedName>
        <fullName evidence="2">UPF0473 protein FD47_GL001776</fullName>
    </recommendedName>
</protein>